<name>A0A4Y8LK07_9BACL</name>
<evidence type="ECO:0000313" key="5">
    <source>
        <dbReference type="EMBL" id="TFE02069.1"/>
    </source>
</evidence>
<dbReference type="SUPFAM" id="SSF46785">
    <property type="entry name" value="Winged helix' DNA-binding domain"/>
    <property type="match status" value="1"/>
</dbReference>
<proteinExistence type="predicted"/>
<reference evidence="5 6" key="1">
    <citation type="submission" date="2019-03" db="EMBL/GenBank/DDBJ databases">
        <authorList>
            <person name="Yang Y."/>
        </authorList>
    </citation>
    <scope>NUCLEOTIDE SEQUENCE [LARGE SCALE GENOMIC DNA]</scope>
    <source>
        <strain evidence="5 6">ASL-1</strain>
    </source>
</reference>
<dbReference type="Pfam" id="PF00392">
    <property type="entry name" value="GntR"/>
    <property type="match status" value="1"/>
</dbReference>
<keyword evidence="6" id="KW-1185">Reference proteome</keyword>
<organism evidence="5 6">
    <name type="scientific">Jeotgalibacillus salarius</name>
    <dbReference type="NCBI Taxonomy" id="546023"/>
    <lineage>
        <taxon>Bacteria</taxon>
        <taxon>Bacillati</taxon>
        <taxon>Bacillota</taxon>
        <taxon>Bacilli</taxon>
        <taxon>Bacillales</taxon>
        <taxon>Caryophanaceae</taxon>
        <taxon>Jeotgalibacillus</taxon>
    </lineage>
</organism>
<gene>
    <name evidence="5" type="ORF">E2626_05705</name>
</gene>
<dbReference type="GO" id="GO:0003677">
    <property type="term" value="F:DNA binding"/>
    <property type="evidence" value="ECO:0007669"/>
    <property type="project" value="UniProtKB-KW"/>
</dbReference>
<feature type="domain" description="HTH gntR-type" evidence="4">
    <location>
        <begin position="9"/>
        <end position="77"/>
    </location>
</feature>
<dbReference type="PANTHER" id="PTHR38445">
    <property type="entry name" value="HTH-TYPE TRANSCRIPTIONAL REPRESSOR YTRA"/>
    <property type="match status" value="1"/>
</dbReference>
<dbReference type="OrthoDB" id="162505at2"/>
<dbReference type="GO" id="GO:0003700">
    <property type="term" value="F:DNA-binding transcription factor activity"/>
    <property type="evidence" value="ECO:0007669"/>
    <property type="project" value="InterPro"/>
</dbReference>
<sequence length="128" mass="14657">MMLNADSTKPIYIQIAEWLETEILHEKFKAHEKMFSQYQLADQFNINPATAAKGLTILADAGILYKKRGLGMFVTEEAADQIRHRRINETLRALVSDIVAEAEHLNVKEQDLIDMIQLEQSRRKGETS</sequence>
<dbReference type="CDD" id="cd07377">
    <property type="entry name" value="WHTH_GntR"/>
    <property type="match status" value="1"/>
</dbReference>
<protein>
    <submittedName>
        <fullName evidence="5">GntR family transcriptional regulator</fullName>
    </submittedName>
</protein>
<evidence type="ECO:0000256" key="1">
    <source>
        <dbReference type="ARBA" id="ARBA00023015"/>
    </source>
</evidence>
<dbReference type="InterPro" id="IPR000524">
    <property type="entry name" value="Tscrpt_reg_HTH_GntR"/>
</dbReference>
<dbReference type="Gene3D" id="1.10.10.10">
    <property type="entry name" value="Winged helix-like DNA-binding domain superfamily/Winged helix DNA-binding domain"/>
    <property type="match status" value="1"/>
</dbReference>
<dbReference type="AlphaFoldDB" id="A0A4Y8LK07"/>
<dbReference type="SMART" id="SM00345">
    <property type="entry name" value="HTH_GNTR"/>
    <property type="match status" value="1"/>
</dbReference>
<dbReference type="Proteomes" id="UP000297776">
    <property type="component" value="Unassembled WGS sequence"/>
</dbReference>
<keyword evidence="1" id="KW-0805">Transcription regulation</keyword>
<dbReference type="InterPro" id="IPR036390">
    <property type="entry name" value="WH_DNA-bd_sf"/>
</dbReference>
<keyword evidence="3" id="KW-0804">Transcription</keyword>
<evidence type="ECO:0000256" key="3">
    <source>
        <dbReference type="ARBA" id="ARBA00023163"/>
    </source>
</evidence>
<dbReference type="PROSITE" id="PS50949">
    <property type="entry name" value="HTH_GNTR"/>
    <property type="match status" value="1"/>
</dbReference>
<dbReference type="EMBL" id="SORX01000003">
    <property type="protein sequence ID" value="TFE02069.1"/>
    <property type="molecule type" value="Genomic_DNA"/>
</dbReference>
<dbReference type="InterPro" id="IPR036388">
    <property type="entry name" value="WH-like_DNA-bd_sf"/>
</dbReference>
<evidence type="ECO:0000259" key="4">
    <source>
        <dbReference type="PROSITE" id="PS50949"/>
    </source>
</evidence>
<comment type="caution">
    <text evidence="5">The sequence shown here is derived from an EMBL/GenBank/DDBJ whole genome shotgun (WGS) entry which is preliminary data.</text>
</comment>
<keyword evidence="2" id="KW-0238">DNA-binding</keyword>
<evidence type="ECO:0000313" key="6">
    <source>
        <dbReference type="Proteomes" id="UP000297776"/>
    </source>
</evidence>
<accession>A0A4Y8LK07</accession>
<dbReference type="PANTHER" id="PTHR38445:SF10">
    <property type="entry name" value="GNTR-FAMILY TRANSCRIPTIONAL REGULATOR"/>
    <property type="match status" value="1"/>
</dbReference>
<evidence type="ECO:0000256" key="2">
    <source>
        <dbReference type="ARBA" id="ARBA00023125"/>
    </source>
</evidence>